<dbReference type="InterPro" id="IPR019734">
    <property type="entry name" value="TPR_rpt"/>
</dbReference>
<sequence>MKSVLQFVVLLLLLCSGCHARPISFEPFSGKLSPQKFVPKHSPEEYILEGKNYLERQSYRKALLCFGMVTHHFPKDPLYTEALYLTGVCYFKNGQPDLAEKAFATYMQLPEANYSEELFLMKYSIAKSFTQGKRKRVFLLEGFPKLANADADALRIYDEILTAFPNKDLGAQALYLKGDLLVIKKDFSEAIKTFKKLTLQFAPHSLSPKSFVRLSEIYLMQAQKEPHNVQYLNLAKINEEAIKKQHPNHPLTHVVSSNVRSMCERYASGLYATGRFYEKKKKPHAASIYYTTAIDNYPESSLVAKCHKRLNRIAKHSS</sequence>
<name>A0A3B0QEV8_9CHLA</name>
<reference evidence="3" key="1">
    <citation type="submission" date="2017-11" db="EMBL/GenBank/DDBJ databases">
        <authorList>
            <person name="Seth-Smith MB H."/>
        </authorList>
    </citation>
    <scope>NUCLEOTIDE SEQUENCE [LARGE SCALE GENOMIC DNA]</scope>
</reference>
<evidence type="ECO:0000256" key="1">
    <source>
        <dbReference type="SAM" id="SignalP"/>
    </source>
</evidence>
<dbReference type="AlphaFoldDB" id="A0A3B0QEV8"/>
<dbReference type="InterPro" id="IPR011990">
    <property type="entry name" value="TPR-like_helical_dom_sf"/>
</dbReference>
<dbReference type="PANTHER" id="PTHR37423:SF6">
    <property type="entry name" value="CELL DIVISION COORDINATOR CPOB"/>
    <property type="match status" value="1"/>
</dbReference>
<proteinExistence type="predicted"/>
<gene>
    <name evidence="2" type="ORF">C834K_0079</name>
</gene>
<feature type="signal peptide" evidence="1">
    <location>
        <begin position="1"/>
        <end position="20"/>
    </location>
</feature>
<dbReference type="SUPFAM" id="SSF48452">
    <property type="entry name" value="TPR-like"/>
    <property type="match status" value="1"/>
</dbReference>
<dbReference type="Proteomes" id="UP000258476">
    <property type="component" value="Chromosome"/>
</dbReference>
<dbReference type="Pfam" id="PF13432">
    <property type="entry name" value="TPR_16"/>
    <property type="match status" value="2"/>
</dbReference>
<feature type="chain" id="PRO_5017238094" evidence="1">
    <location>
        <begin position="21"/>
        <end position="318"/>
    </location>
</feature>
<protein>
    <submittedName>
        <fullName evidence="2">DNA uptake lipoprotein,outer membrane assembly lipoprotein YfiO,Tetratricopeptide repeat</fullName>
    </submittedName>
</protein>
<organism evidence="2 3">
    <name type="scientific">Chlamydia poikilotherma</name>
    <dbReference type="NCBI Taxonomy" id="1967783"/>
    <lineage>
        <taxon>Bacteria</taxon>
        <taxon>Pseudomonadati</taxon>
        <taxon>Chlamydiota</taxon>
        <taxon>Chlamydiia</taxon>
        <taxon>Chlamydiales</taxon>
        <taxon>Chlamydiaceae</taxon>
        <taxon>Chlamydia/Chlamydophila group</taxon>
        <taxon>Chlamydia</taxon>
    </lineage>
</organism>
<dbReference type="KEGG" id="chla:C834K_0079"/>
<evidence type="ECO:0000313" key="2">
    <source>
        <dbReference type="EMBL" id="SYX08564.1"/>
    </source>
</evidence>
<dbReference type="Gene3D" id="1.25.40.10">
    <property type="entry name" value="Tetratricopeptide repeat domain"/>
    <property type="match status" value="2"/>
</dbReference>
<dbReference type="RefSeq" id="WP_117273767.1">
    <property type="nucleotide sequence ID" value="NZ_LS992154.1"/>
</dbReference>
<dbReference type="SMART" id="SM00028">
    <property type="entry name" value="TPR"/>
    <property type="match status" value="4"/>
</dbReference>
<dbReference type="OrthoDB" id="20794at2"/>
<keyword evidence="3" id="KW-1185">Reference proteome</keyword>
<dbReference type="EMBL" id="LS992154">
    <property type="protein sequence ID" value="SYX08564.1"/>
    <property type="molecule type" value="Genomic_DNA"/>
</dbReference>
<keyword evidence="1" id="KW-0732">Signal</keyword>
<accession>A0A3B0QEV8</accession>
<keyword evidence="2" id="KW-0449">Lipoprotein</keyword>
<evidence type="ECO:0000313" key="3">
    <source>
        <dbReference type="Proteomes" id="UP000258476"/>
    </source>
</evidence>
<dbReference type="PANTHER" id="PTHR37423">
    <property type="entry name" value="SOLUBLE LYTIC MUREIN TRANSGLYCOSYLASE-RELATED"/>
    <property type="match status" value="1"/>
</dbReference>